<dbReference type="GO" id="GO:0031640">
    <property type="term" value="P:killing of cells of another organism"/>
    <property type="evidence" value="ECO:0007669"/>
    <property type="project" value="UniProtKB-KW"/>
</dbReference>
<evidence type="ECO:0000256" key="4">
    <source>
        <dbReference type="ARBA" id="ARBA00032108"/>
    </source>
</evidence>
<protein>
    <recommendedName>
        <fullName evidence="4">Peptidoglycan hydrolase</fullName>
    </recommendedName>
</protein>
<dbReference type="RefSeq" id="WP_070237846.1">
    <property type="nucleotide sequence ID" value="NZ_CP017478.1"/>
</dbReference>
<dbReference type="Pfam" id="PF01476">
    <property type="entry name" value="LysM"/>
    <property type="match status" value="1"/>
</dbReference>
<evidence type="ECO:0000313" key="7">
    <source>
        <dbReference type="EMBL" id="AOW21686.1"/>
    </source>
</evidence>
<evidence type="ECO:0000256" key="1">
    <source>
        <dbReference type="ARBA" id="ARBA00022529"/>
    </source>
</evidence>
<dbReference type="Gene3D" id="3.10.350.10">
    <property type="entry name" value="LysM domain"/>
    <property type="match status" value="1"/>
</dbReference>
<dbReference type="Proteomes" id="UP000176050">
    <property type="component" value="Chromosome"/>
</dbReference>
<dbReference type="InterPro" id="IPR036779">
    <property type="entry name" value="LysM_dom_sf"/>
</dbReference>
<evidence type="ECO:0000256" key="5">
    <source>
        <dbReference type="SAM" id="MobiDB-lite"/>
    </source>
</evidence>
<evidence type="ECO:0000256" key="2">
    <source>
        <dbReference type="ARBA" id="ARBA00022638"/>
    </source>
</evidence>
<feature type="domain" description="LysM" evidence="6">
    <location>
        <begin position="219"/>
        <end position="262"/>
    </location>
</feature>
<dbReference type="SUPFAM" id="SSF54106">
    <property type="entry name" value="LysM domain"/>
    <property type="match status" value="1"/>
</dbReference>
<name>A0A1D8PAV6_9FLAO</name>
<dbReference type="InterPro" id="IPR051056">
    <property type="entry name" value="Glycosyl_Hydrolase_73"/>
</dbReference>
<dbReference type="PANTHER" id="PTHR33308">
    <property type="entry name" value="PEPTIDOGLYCAN HYDROLASE FLGJ"/>
    <property type="match status" value="1"/>
</dbReference>
<dbReference type="PROSITE" id="PS51782">
    <property type="entry name" value="LYSM"/>
    <property type="match status" value="1"/>
</dbReference>
<gene>
    <name evidence="7" type="ORF">LPB138_13790</name>
</gene>
<dbReference type="Gene3D" id="1.10.530.10">
    <property type="match status" value="1"/>
</dbReference>
<dbReference type="OrthoDB" id="977752at2"/>
<dbReference type="AlphaFoldDB" id="A0A1D8PAV6"/>
<dbReference type="KEGG" id="lul:LPB138_13790"/>
<evidence type="ECO:0000256" key="3">
    <source>
        <dbReference type="ARBA" id="ARBA00022801"/>
    </source>
</evidence>
<keyword evidence="3" id="KW-0378">Hydrolase</keyword>
<dbReference type="CDD" id="cd00118">
    <property type="entry name" value="LysM"/>
    <property type="match status" value="1"/>
</dbReference>
<dbReference type="PANTHER" id="PTHR33308:SF9">
    <property type="entry name" value="PEPTIDOGLYCAN HYDROLASE FLGJ"/>
    <property type="match status" value="1"/>
</dbReference>
<dbReference type="STRING" id="1850246.LPB138_13790"/>
<reference evidence="7 8" key="1">
    <citation type="submission" date="2016-10" db="EMBL/GenBank/DDBJ databases">
        <title>Lutibacter sp. LPB0138, isolated from marine gastropod.</title>
        <authorList>
            <person name="Kim E."/>
            <person name="Yi H."/>
        </authorList>
    </citation>
    <scope>NUCLEOTIDE SEQUENCE [LARGE SCALE GENOMIC DNA]</scope>
    <source>
        <strain evidence="7 8">LPB0138</strain>
    </source>
</reference>
<keyword evidence="2" id="KW-0081">Bacteriolytic enzyme</keyword>
<dbReference type="InterPro" id="IPR002901">
    <property type="entry name" value="MGlyc_endo_b_GlcNAc-like_dom"/>
</dbReference>
<dbReference type="InterPro" id="IPR018392">
    <property type="entry name" value="LysM"/>
</dbReference>
<accession>A0A1D8PAV6</accession>
<keyword evidence="1" id="KW-0929">Antimicrobial</keyword>
<dbReference type="SMART" id="SM00257">
    <property type="entry name" value="LysM"/>
    <property type="match status" value="1"/>
</dbReference>
<proteinExistence type="predicted"/>
<evidence type="ECO:0000259" key="6">
    <source>
        <dbReference type="PROSITE" id="PS51782"/>
    </source>
</evidence>
<dbReference type="PROSITE" id="PS51257">
    <property type="entry name" value="PROKAR_LIPOPROTEIN"/>
    <property type="match status" value="1"/>
</dbReference>
<sequence>MKIRTFVVVLVTVLVSSCGSKKKVVSEPKKEYKTSTYKKPPTEIYKPQPTETTTTSYADDKLQYIADYNEIAIEEMQAYRIPASITLAQGILESRAGKSELTTKSNNHFGIKCHTGWKGGRTYHDDDEKGECFRVYLHPSYSFRDHSLFLSGRKRYMSLFQLDITDYKNWAKGLQKAGYATDKAYPRKLIKIIEDYELYKYDAIALGKSVEEVKSKKPDSHIVKKGDTLYSISRKYKLSVDQLKAINGLENNTISVGQKLYVTGL</sequence>
<evidence type="ECO:0000313" key="8">
    <source>
        <dbReference type="Proteomes" id="UP000176050"/>
    </source>
</evidence>
<organism evidence="7 8">
    <name type="scientific">Urechidicola croceus</name>
    <dbReference type="NCBI Taxonomy" id="1850246"/>
    <lineage>
        <taxon>Bacteria</taxon>
        <taxon>Pseudomonadati</taxon>
        <taxon>Bacteroidota</taxon>
        <taxon>Flavobacteriia</taxon>
        <taxon>Flavobacteriales</taxon>
        <taxon>Flavobacteriaceae</taxon>
        <taxon>Urechidicola</taxon>
    </lineage>
</organism>
<dbReference type="GO" id="GO:0004040">
    <property type="term" value="F:amidase activity"/>
    <property type="evidence" value="ECO:0007669"/>
    <property type="project" value="InterPro"/>
</dbReference>
<dbReference type="Pfam" id="PF01832">
    <property type="entry name" value="Glucosaminidase"/>
    <property type="match status" value="1"/>
</dbReference>
<dbReference type="EMBL" id="CP017478">
    <property type="protein sequence ID" value="AOW21686.1"/>
    <property type="molecule type" value="Genomic_DNA"/>
</dbReference>
<keyword evidence="8" id="KW-1185">Reference proteome</keyword>
<feature type="region of interest" description="Disordered" evidence="5">
    <location>
        <begin position="29"/>
        <end position="54"/>
    </location>
</feature>
<dbReference type="SMART" id="SM00047">
    <property type="entry name" value="LYZ2"/>
    <property type="match status" value="1"/>
</dbReference>
<dbReference type="GO" id="GO:0042742">
    <property type="term" value="P:defense response to bacterium"/>
    <property type="evidence" value="ECO:0007669"/>
    <property type="project" value="UniProtKB-KW"/>
</dbReference>